<evidence type="ECO:0000256" key="1">
    <source>
        <dbReference type="ARBA" id="ARBA00005854"/>
    </source>
</evidence>
<dbReference type="CDD" id="cd12183">
    <property type="entry name" value="LDH_like_2"/>
    <property type="match status" value="1"/>
</dbReference>
<dbReference type="PROSITE" id="PS00065">
    <property type="entry name" value="D_2_HYDROXYACID_DH_1"/>
    <property type="match status" value="1"/>
</dbReference>
<dbReference type="InterPro" id="IPR029753">
    <property type="entry name" value="D-isomer_DH_CS"/>
</dbReference>
<dbReference type="Pfam" id="PF02826">
    <property type="entry name" value="2-Hacid_dh_C"/>
    <property type="match status" value="1"/>
</dbReference>
<dbReference type="SUPFAM" id="SSF52283">
    <property type="entry name" value="Formate/glycerate dehydrogenase catalytic domain-like"/>
    <property type="match status" value="1"/>
</dbReference>
<proteinExistence type="inferred from homology"/>
<dbReference type="PANTHER" id="PTHR43026">
    <property type="entry name" value="2-HYDROXYACID DEHYDROGENASE HOMOLOG 1-RELATED"/>
    <property type="match status" value="1"/>
</dbReference>
<dbReference type="PANTHER" id="PTHR43026:SF1">
    <property type="entry name" value="2-HYDROXYACID DEHYDROGENASE HOMOLOG 1-RELATED"/>
    <property type="match status" value="1"/>
</dbReference>
<gene>
    <name evidence="7" type="ORF">NJT12_18260</name>
</gene>
<dbReference type="Gene3D" id="3.40.50.720">
    <property type="entry name" value="NAD(P)-binding Rossmann-like Domain"/>
    <property type="match status" value="2"/>
</dbReference>
<dbReference type="InterPro" id="IPR036291">
    <property type="entry name" value="NAD(P)-bd_dom_sf"/>
</dbReference>
<keyword evidence="2 4" id="KW-0560">Oxidoreductase</keyword>
<evidence type="ECO:0000313" key="7">
    <source>
        <dbReference type="EMBL" id="MDA6071569.1"/>
    </source>
</evidence>
<evidence type="ECO:0000313" key="8">
    <source>
        <dbReference type="Proteomes" id="UP001212170"/>
    </source>
</evidence>
<name>A0ABT4WG45_9FLAO</name>
<evidence type="ECO:0000256" key="2">
    <source>
        <dbReference type="ARBA" id="ARBA00023002"/>
    </source>
</evidence>
<dbReference type="InterPro" id="IPR006139">
    <property type="entry name" value="D-isomer_2_OHA_DH_cat_dom"/>
</dbReference>
<protein>
    <submittedName>
        <fullName evidence="7">2-hydroxyacid dehydrogenase</fullName>
    </submittedName>
</protein>
<dbReference type="Pfam" id="PF00389">
    <property type="entry name" value="2-Hacid_dh"/>
    <property type="match status" value="1"/>
</dbReference>
<dbReference type="InterPro" id="IPR058205">
    <property type="entry name" value="D-LDH-like"/>
</dbReference>
<comment type="similarity">
    <text evidence="1 4">Belongs to the D-isomer specific 2-hydroxyacid dehydrogenase family.</text>
</comment>
<dbReference type="Proteomes" id="UP001212170">
    <property type="component" value="Unassembled WGS sequence"/>
</dbReference>
<keyword evidence="8" id="KW-1185">Reference proteome</keyword>
<comment type="caution">
    <text evidence="7">The sequence shown here is derived from an EMBL/GenBank/DDBJ whole genome shotgun (WGS) entry which is preliminary data.</text>
</comment>
<dbReference type="PROSITE" id="PS00671">
    <property type="entry name" value="D_2_HYDROXYACID_DH_3"/>
    <property type="match status" value="1"/>
</dbReference>
<feature type="domain" description="D-isomer specific 2-hydroxyacid dehydrogenase catalytic" evidence="5">
    <location>
        <begin position="3"/>
        <end position="329"/>
    </location>
</feature>
<sequence length="329" mass="37135">MKVAVFSTKYYEREYLNNYNKENRHQLTFFEMALNTQTVYLVTAFDAVCIQLTDIIDTAVIAKLSKSGIKLIALRSAGYDNVDIKAALKSKITIMRVPAYSPQAIAEHAVALILTLDRKTHKAYNRVRENNFSLQNLMGFNLDGKTIGVVGTGKIGAVFCKIMLGFGCKIIAFDLIESKVLIRKGVHYNTFDKLLENSDIISIHCPLTPKTRHLFNKKAFSKMKPGMMLINTSRGALINTSDAIIALKKRIIGYLGIDVYEGEEKIFFKDLSAAVIKDDLIERLMSFNNVLITPHQAFFTYEALSEIARITIENFSNFENDVHLENKIN</sequence>
<dbReference type="EMBL" id="JAMZNK010000037">
    <property type="protein sequence ID" value="MDA6071569.1"/>
    <property type="molecule type" value="Genomic_DNA"/>
</dbReference>
<dbReference type="SUPFAM" id="SSF51735">
    <property type="entry name" value="NAD(P)-binding Rossmann-fold domains"/>
    <property type="match status" value="1"/>
</dbReference>
<dbReference type="RefSeq" id="WP_271337366.1">
    <property type="nucleotide sequence ID" value="NZ_JAMZNK010000037.1"/>
</dbReference>
<evidence type="ECO:0000259" key="6">
    <source>
        <dbReference type="Pfam" id="PF02826"/>
    </source>
</evidence>
<feature type="domain" description="D-isomer specific 2-hydroxyacid dehydrogenase NAD-binding" evidence="6">
    <location>
        <begin position="110"/>
        <end position="297"/>
    </location>
</feature>
<evidence type="ECO:0000256" key="4">
    <source>
        <dbReference type="RuleBase" id="RU003719"/>
    </source>
</evidence>
<reference evidence="7 8" key="1">
    <citation type="journal article" date="2023" name="Chemosphere">
        <title>Whole genome analysis of Flavobacterium aziz-sancarii sp. nov., isolated from Ardley Island (Antarctica), revealed a rich resistome and bioremediation potential.</title>
        <authorList>
            <person name="Otur C."/>
            <person name="Okay S."/>
            <person name="Kurt-Kizildogan A."/>
        </authorList>
    </citation>
    <scope>NUCLEOTIDE SEQUENCE [LARGE SCALE GENOMIC DNA]</scope>
    <source>
        <strain evidence="7 8">AC</strain>
    </source>
</reference>
<evidence type="ECO:0000256" key="3">
    <source>
        <dbReference type="ARBA" id="ARBA00023027"/>
    </source>
</evidence>
<evidence type="ECO:0000259" key="5">
    <source>
        <dbReference type="Pfam" id="PF00389"/>
    </source>
</evidence>
<dbReference type="InterPro" id="IPR006140">
    <property type="entry name" value="D-isomer_DH_NAD-bd"/>
</dbReference>
<organism evidence="7 8">
    <name type="scientific">Flavobacterium azizsancarii</name>
    <dbReference type="NCBI Taxonomy" id="2961580"/>
    <lineage>
        <taxon>Bacteria</taxon>
        <taxon>Pseudomonadati</taxon>
        <taxon>Bacteroidota</taxon>
        <taxon>Flavobacteriia</taxon>
        <taxon>Flavobacteriales</taxon>
        <taxon>Flavobacteriaceae</taxon>
        <taxon>Flavobacterium</taxon>
    </lineage>
</organism>
<dbReference type="PROSITE" id="PS00670">
    <property type="entry name" value="D_2_HYDROXYACID_DH_2"/>
    <property type="match status" value="1"/>
</dbReference>
<dbReference type="InterPro" id="IPR029752">
    <property type="entry name" value="D-isomer_DH_CS1"/>
</dbReference>
<accession>A0ABT4WG45</accession>
<keyword evidence="3" id="KW-0520">NAD</keyword>